<sequence>MAPYEALYGRKFTSPIGWVDVRESRLHRPDLVQQAIEKVKLIQELLLTTQSRQKSYSDMRRQDLEFGVDDWIKVQRDEFSVVNGKIVIRFIPRVDRVAYKLDLPSESKYVHSGFHVSMLWKCIGDATPVVPTDDVQITEDLSYEKVPVSILDRQICKLRNKELTSVKVLSRSKNVEEMIWEAEGEMKSKYPHLFQTEDMSRDGILQHCSI</sequence>
<proteinExistence type="predicted"/>
<evidence type="ECO:0000313" key="2">
    <source>
        <dbReference type="RefSeq" id="XP_075083520.1"/>
    </source>
</evidence>
<dbReference type="RefSeq" id="XP_075083520.1">
    <property type="nucleotide sequence ID" value="XM_075227419.1"/>
</dbReference>
<reference evidence="2" key="2">
    <citation type="submission" date="2025-08" db="UniProtKB">
        <authorList>
            <consortium name="RefSeq"/>
        </authorList>
    </citation>
    <scope>IDENTIFICATION</scope>
    <source>
        <tissue evidence="2">Leaf</tissue>
    </source>
</reference>
<protein>
    <submittedName>
        <fullName evidence="2">Uncharacterized protein LOC107826213</fullName>
    </submittedName>
</protein>
<gene>
    <name evidence="2" type="primary">LOC107826213</name>
</gene>
<dbReference type="Proteomes" id="UP000790787">
    <property type="component" value="Chromosome 12"/>
</dbReference>
<accession>A0AC58SEX4</accession>
<organism evidence="1 2">
    <name type="scientific">Nicotiana tabacum</name>
    <name type="common">Common tobacco</name>
    <dbReference type="NCBI Taxonomy" id="4097"/>
    <lineage>
        <taxon>Eukaryota</taxon>
        <taxon>Viridiplantae</taxon>
        <taxon>Streptophyta</taxon>
        <taxon>Embryophyta</taxon>
        <taxon>Tracheophyta</taxon>
        <taxon>Spermatophyta</taxon>
        <taxon>Magnoliopsida</taxon>
        <taxon>eudicotyledons</taxon>
        <taxon>Gunneridae</taxon>
        <taxon>Pentapetalae</taxon>
        <taxon>asterids</taxon>
        <taxon>lamiids</taxon>
        <taxon>Solanales</taxon>
        <taxon>Solanaceae</taxon>
        <taxon>Nicotianoideae</taxon>
        <taxon>Nicotianeae</taxon>
        <taxon>Nicotiana</taxon>
    </lineage>
</organism>
<keyword evidence="1" id="KW-1185">Reference proteome</keyword>
<name>A0AC58SEX4_TOBAC</name>
<evidence type="ECO:0000313" key="1">
    <source>
        <dbReference type="Proteomes" id="UP000790787"/>
    </source>
</evidence>
<reference evidence="1" key="1">
    <citation type="journal article" date="2014" name="Nat. Commun.">
        <title>The tobacco genome sequence and its comparison with those of tomato and potato.</title>
        <authorList>
            <person name="Sierro N."/>
            <person name="Battey J.N."/>
            <person name="Ouadi S."/>
            <person name="Bakaher N."/>
            <person name="Bovet L."/>
            <person name="Willig A."/>
            <person name="Goepfert S."/>
            <person name="Peitsch M.C."/>
            <person name="Ivanov N.V."/>
        </authorList>
    </citation>
    <scope>NUCLEOTIDE SEQUENCE [LARGE SCALE GENOMIC DNA]</scope>
</reference>